<dbReference type="GO" id="GO:0005524">
    <property type="term" value="F:ATP binding"/>
    <property type="evidence" value="ECO:0007669"/>
    <property type="project" value="InterPro"/>
</dbReference>
<dbReference type="InterPro" id="IPR027417">
    <property type="entry name" value="P-loop_NTPase"/>
</dbReference>
<feature type="compositionally biased region" description="Acidic residues" evidence="2">
    <location>
        <begin position="470"/>
        <end position="492"/>
    </location>
</feature>
<dbReference type="KEGG" id="cman:A9D14_18140"/>
<reference evidence="4 5" key="1">
    <citation type="submission" date="2017-01" db="EMBL/GenBank/DDBJ databases">
        <title>Complete genome sequence of esterase-producing bacterium Croceicoccus marinus E4A9.</title>
        <authorList>
            <person name="Wu Y.-H."/>
            <person name="Cheng H."/>
            <person name="Xu L."/>
            <person name="Huo Y.-Y."/>
            <person name="Wang C.-S."/>
            <person name="Xu X.-W."/>
        </authorList>
    </citation>
    <scope>NUCLEOTIDE SEQUENCE [LARGE SCALE GENOMIC DNA]</scope>
    <source>
        <strain evidence="4 5">E4A9</strain>
        <plasmid evidence="5">Plasmid pcme4a9ii</plasmid>
    </source>
</reference>
<dbReference type="InterPro" id="IPR000212">
    <property type="entry name" value="DNA_helicase_UvrD/REP"/>
</dbReference>
<dbReference type="InterPro" id="IPR027785">
    <property type="entry name" value="UvrD-like_helicase_C"/>
</dbReference>
<dbReference type="RefSeq" id="WP_066850951.1">
    <property type="nucleotide sequence ID" value="NZ_CP019604.1"/>
</dbReference>
<protein>
    <recommendedName>
        <fullName evidence="1">DNA 3'-5' helicase II</fullName>
    </recommendedName>
</protein>
<dbReference type="PANTHER" id="PTHR11070">
    <property type="entry name" value="UVRD / RECB / PCRA DNA HELICASE FAMILY MEMBER"/>
    <property type="match status" value="1"/>
</dbReference>
<evidence type="ECO:0000256" key="2">
    <source>
        <dbReference type="SAM" id="MobiDB-lite"/>
    </source>
</evidence>
<evidence type="ECO:0000313" key="5">
    <source>
        <dbReference type="Proteomes" id="UP000195807"/>
    </source>
</evidence>
<feature type="region of interest" description="Disordered" evidence="2">
    <location>
        <begin position="468"/>
        <end position="499"/>
    </location>
</feature>
<accession>A0A217EZ96</accession>
<dbReference type="EMBL" id="CP019604">
    <property type="protein sequence ID" value="ARU18470.1"/>
    <property type="molecule type" value="Genomic_DNA"/>
</dbReference>
<dbReference type="Proteomes" id="UP000195807">
    <property type="component" value="Plasmid pCME4A9II"/>
</dbReference>
<dbReference type="OrthoDB" id="6187564at2"/>
<keyword evidence="4" id="KW-0614">Plasmid</keyword>
<evidence type="ECO:0000256" key="1">
    <source>
        <dbReference type="ARBA" id="ARBA00034923"/>
    </source>
</evidence>
<geneLocation type="plasmid" evidence="5">
    <name>pcme4a9ii</name>
</geneLocation>
<gene>
    <name evidence="4" type="ORF">A9D14_18140</name>
</gene>
<name>A0A217EZ96_9SPHN</name>
<proteinExistence type="predicted"/>
<dbReference type="STRING" id="450378.GCA_001661675_03645"/>
<dbReference type="GO" id="GO:0000725">
    <property type="term" value="P:recombinational repair"/>
    <property type="evidence" value="ECO:0007669"/>
    <property type="project" value="TreeGrafter"/>
</dbReference>
<dbReference type="PANTHER" id="PTHR11070:SF2">
    <property type="entry name" value="ATP-DEPENDENT DNA HELICASE SRS2"/>
    <property type="match status" value="1"/>
</dbReference>
<evidence type="ECO:0000259" key="3">
    <source>
        <dbReference type="Pfam" id="PF13538"/>
    </source>
</evidence>
<dbReference type="SUPFAM" id="SSF52540">
    <property type="entry name" value="P-loop containing nucleoside triphosphate hydrolases"/>
    <property type="match status" value="1"/>
</dbReference>
<dbReference type="GO" id="GO:0003677">
    <property type="term" value="F:DNA binding"/>
    <property type="evidence" value="ECO:0007669"/>
    <property type="project" value="InterPro"/>
</dbReference>
<sequence length="900" mass="99677">MEELKPVAREALDAFESIASSAREGLSRRGITLDSFAMVNEATAEKLSADLRERNEDRIGNLQRLRHEPAIARLVIEDEDESLQTLYISPAGTVPSAKVELCSYMSPKGRLAPRDIGDDVEVPLPGGARWFLLREKLTFKALEDSAGWDAQPAVHFREHATPRSVKSLRDLLREDGYSEEQIDALGTWLEEGDTEEGAHNEYEGIKRDALTAMQLRIAPILDKFQDDIFRLPIDRQIAVFGPPGTGKTTTMVRRLRQKLDHAYLDEDEKALVEGADAAGLAHADSWILFTPTELLRLYVKEAASKEGVPAHDERLQTWDDYRWATARNVLGILRNGGGGGFTMPLPHDDRWLGEGTLLNQPRWFEAFDRWQADNFIQQLAVEAERLAKADDERAALVGKRVTAAIARSGGSIIQLMGELAAMRPDLFQITRTLGEGTRGALAQPLRALAGEDDEFLDALATMVTSMLTEQSEDEEAEDGEEDEGEDDIEPEAEETRPTLQGRRLVADIFQRAMRTLALRQASGRKPSAKSRAGRIIAILEARGLASPDLKEVGKILLLQRAAGMLGNAPASYLRRFPGRYRRFRRAMRMEGLWYGEQSGKPSHVHPAEVDLIMLAMLRAAAGFEADRRLSSGLAERRPALLDAIGAMRRNQVLVDEATDFSPLQLACMSVLARPATGSLFLSGDFNQRLTLWGSRSEDDLAWVAPKLKKHTISIAYRQSRKLSTFARKLAELQGAEFDDAAPDYGENLGYDPVQGVSLDSDAARADWLVARIKEVQVLSDGNLPTIAVLVPNQGQLPGLTAALNASLADLSLKAKAYADGEAIGKSNDIRVFPIEHIKGLEFEAVFFLDVDRLAEERPELFDRYIYVGATRAATYLGLTSTTDRLPTKLDDPQLAYGRTW</sequence>
<dbReference type="Gene3D" id="3.40.50.300">
    <property type="entry name" value="P-loop containing nucleotide triphosphate hydrolases"/>
    <property type="match status" value="1"/>
</dbReference>
<dbReference type="AlphaFoldDB" id="A0A217EZ96"/>
<organism evidence="4 5">
    <name type="scientific">Croceicoccus marinus</name>
    <dbReference type="NCBI Taxonomy" id="450378"/>
    <lineage>
        <taxon>Bacteria</taxon>
        <taxon>Pseudomonadati</taxon>
        <taxon>Pseudomonadota</taxon>
        <taxon>Alphaproteobacteria</taxon>
        <taxon>Sphingomonadales</taxon>
        <taxon>Erythrobacteraceae</taxon>
        <taxon>Croceicoccus</taxon>
    </lineage>
</organism>
<evidence type="ECO:0000313" key="4">
    <source>
        <dbReference type="EMBL" id="ARU18470.1"/>
    </source>
</evidence>
<feature type="domain" description="UvrD-like helicase C-terminal" evidence="3">
    <location>
        <begin position="829"/>
        <end position="878"/>
    </location>
</feature>
<dbReference type="Pfam" id="PF13538">
    <property type="entry name" value="UvrD_C_2"/>
    <property type="match status" value="1"/>
</dbReference>
<dbReference type="GO" id="GO:0043138">
    <property type="term" value="F:3'-5' DNA helicase activity"/>
    <property type="evidence" value="ECO:0007669"/>
    <property type="project" value="TreeGrafter"/>
</dbReference>
<keyword evidence="5" id="KW-1185">Reference proteome</keyword>